<dbReference type="EMBL" id="VFJB01000003">
    <property type="protein sequence ID" value="KAA0258771.1"/>
    <property type="molecule type" value="Genomic_DNA"/>
</dbReference>
<dbReference type="InterPro" id="IPR047654">
    <property type="entry name" value="IS1634_transpos"/>
</dbReference>
<dbReference type="GO" id="GO:0004803">
    <property type="term" value="F:transposase activity"/>
    <property type="evidence" value="ECO:0007669"/>
    <property type="project" value="InterPro"/>
</dbReference>
<dbReference type="Pfam" id="PF01609">
    <property type="entry name" value="DDE_Tnp_1"/>
    <property type="match status" value="1"/>
</dbReference>
<evidence type="ECO:0000313" key="3">
    <source>
        <dbReference type="EMBL" id="KAA0258771.1"/>
    </source>
</evidence>
<proteinExistence type="predicted"/>
<evidence type="ECO:0000259" key="1">
    <source>
        <dbReference type="Pfam" id="PF01609"/>
    </source>
</evidence>
<dbReference type="PANTHER" id="PTHR34614">
    <property type="match status" value="1"/>
</dbReference>
<sequence>MFLRVVKSKSSSGKIHQAVQLVESYRNEEGKPRTRILYHFGPLDKFLETDADKFVDSIMKLKGEVFYESIKEFGESKDFGDIFVVLSILKELKLFQELKKKQDKESKIQFDVVSHFKALLTNRISEPSSKLKLLSWLETVYIPGLKRKDISYENLLRTMDFLIKHKKEIENKLAKRVLTMFDLNLKMCFYDITSSYFETSSELDSSDIRRYGYSRDNRPDRVQVTIGVVMTEEGIPLCHYVFEGNRVDKTTLISVIEDIKLRFGELIEVSIVTDKGMISSSNLDKLIEGDQTFIIGEDKNKKISREILSEANLNQRNKEEEFIFEKELDYETSNGKLAKLRYVLSFNPETYRLNMKRYREKLSLFENKFQEINKKRISVTDKYHLLKSFLKSQGMSRWYKLSLSDGKIDVEPNMEVLNRLESGFGWFMVVSNLSKLDYSKEEIIESYKKLWRVEHGFRELKHSLEVRPMYHFSENRIRGHIFLCFLSMLVTSIMEKRLKDAGVDLSWEKALFELRKLKTVSYLTNSGIRGISLTRVTDRQKKIFKALGCPIPKLRHL</sequence>
<protein>
    <submittedName>
        <fullName evidence="2">IS1634 family transposase</fullName>
    </submittedName>
</protein>
<dbReference type="NCBIfam" id="NF033559">
    <property type="entry name" value="transpos_IS1634"/>
    <property type="match status" value="1"/>
</dbReference>
<dbReference type="EMBL" id="VFJB01000010">
    <property type="protein sequence ID" value="KAA0256863.1"/>
    <property type="molecule type" value="Genomic_DNA"/>
</dbReference>
<dbReference type="OrthoDB" id="9766984at2"/>
<feature type="domain" description="Transposase IS4-like" evidence="1">
    <location>
        <begin position="203"/>
        <end position="488"/>
    </location>
</feature>
<dbReference type="InterPro" id="IPR012337">
    <property type="entry name" value="RNaseH-like_sf"/>
</dbReference>
<reference evidence="2 4" key="1">
    <citation type="submission" date="2019-06" db="EMBL/GenBank/DDBJ databases">
        <title>Genomic insights into carbon and energy metabolism of Deferribacter autotrophicus revealed new metabolic traits in the phylum Deferribacteres.</title>
        <authorList>
            <person name="Slobodkin A.I."/>
            <person name="Slobodkina G.B."/>
            <person name="Allioux M."/>
            <person name="Alain K."/>
            <person name="Jebbar M."/>
            <person name="Shadrin V."/>
            <person name="Kublanov I.V."/>
            <person name="Toshchakov S.V."/>
            <person name="Bonch-Osmolovskaya E.A."/>
        </authorList>
    </citation>
    <scope>NUCLEOTIDE SEQUENCE [LARGE SCALE GENOMIC DNA]</scope>
    <source>
        <strain evidence="2 4">SL50</strain>
    </source>
</reference>
<keyword evidence="4" id="KW-1185">Reference proteome</keyword>
<comment type="caution">
    <text evidence="2">The sequence shown here is derived from an EMBL/GenBank/DDBJ whole genome shotgun (WGS) entry which is preliminary data.</text>
</comment>
<accession>A0A5A8EZE7</accession>
<dbReference type="Proteomes" id="UP000322876">
    <property type="component" value="Unassembled WGS sequence"/>
</dbReference>
<gene>
    <name evidence="3" type="ORF">FHQ18_02155</name>
    <name evidence="2" type="ORF">FHQ18_12110</name>
</gene>
<organism evidence="2 4">
    <name type="scientific">Deferribacter autotrophicus</name>
    <dbReference type="NCBI Taxonomy" id="500465"/>
    <lineage>
        <taxon>Bacteria</taxon>
        <taxon>Pseudomonadati</taxon>
        <taxon>Deferribacterota</taxon>
        <taxon>Deferribacteres</taxon>
        <taxon>Deferribacterales</taxon>
        <taxon>Deferribacteraceae</taxon>
        <taxon>Deferribacter</taxon>
    </lineage>
</organism>
<name>A0A5A8EZE7_9BACT</name>
<dbReference type="GO" id="GO:0003677">
    <property type="term" value="F:DNA binding"/>
    <property type="evidence" value="ECO:0007669"/>
    <property type="project" value="InterPro"/>
</dbReference>
<dbReference type="SUPFAM" id="SSF53098">
    <property type="entry name" value="Ribonuclease H-like"/>
    <property type="match status" value="1"/>
</dbReference>
<dbReference type="PANTHER" id="PTHR34614:SF2">
    <property type="entry name" value="TRANSPOSASE IS4-LIKE DOMAIN-CONTAINING PROTEIN"/>
    <property type="match status" value="1"/>
</dbReference>
<evidence type="ECO:0000313" key="2">
    <source>
        <dbReference type="EMBL" id="KAA0256863.1"/>
    </source>
</evidence>
<dbReference type="InterPro" id="IPR002559">
    <property type="entry name" value="Transposase_11"/>
</dbReference>
<dbReference type="RefSeq" id="WP_149265531.1">
    <property type="nucleotide sequence ID" value="NZ_VFJB01000003.1"/>
</dbReference>
<dbReference type="AlphaFoldDB" id="A0A5A8EZE7"/>
<dbReference type="GO" id="GO:0006313">
    <property type="term" value="P:DNA transposition"/>
    <property type="evidence" value="ECO:0007669"/>
    <property type="project" value="InterPro"/>
</dbReference>
<evidence type="ECO:0000313" key="4">
    <source>
        <dbReference type="Proteomes" id="UP000322876"/>
    </source>
</evidence>